<feature type="region of interest" description="Disordered" evidence="1">
    <location>
        <begin position="233"/>
        <end position="253"/>
    </location>
</feature>
<evidence type="ECO:0000313" key="3">
    <source>
        <dbReference type="EMBL" id="VEG49130.1"/>
    </source>
</evidence>
<protein>
    <submittedName>
        <fullName evidence="3">Hypothetical alanine valine rich protein</fullName>
    </submittedName>
</protein>
<dbReference type="AlphaFoldDB" id="A0A448I9N4"/>
<accession>A0A448I9N4</accession>
<keyword evidence="4" id="KW-1185">Reference proteome</keyword>
<organism evidence="3 4">
    <name type="scientific">Mycolicibacterium chitae</name>
    <name type="common">Mycobacterium chitae</name>
    <dbReference type="NCBI Taxonomy" id="1792"/>
    <lineage>
        <taxon>Bacteria</taxon>
        <taxon>Bacillati</taxon>
        <taxon>Actinomycetota</taxon>
        <taxon>Actinomycetes</taxon>
        <taxon>Mycobacteriales</taxon>
        <taxon>Mycobacteriaceae</taxon>
        <taxon>Mycolicibacterium</taxon>
    </lineage>
</organism>
<dbReference type="Proteomes" id="UP000282551">
    <property type="component" value="Chromosome"/>
</dbReference>
<keyword evidence="2" id="KW-0472">Membrane</keyword>
<feature type="transmembrane region" description="Helical" evidence="2">
    <location>
        <begin position="12"/>
        <end position="31"/>
    </location>
</feature>
<dbReference type="OrthoDB" id="5182370at2"/>
<name>A0A448I9N4_MYCCI</name>
<gene>
    <name evidence="3" type="ORF">NCTC10485_03437</name>
</gene>
<reference evidence="3 4" key="1">
    <citation type="submission" date="2018-12" db="EMBL/GenBank/DDBJ databases">
        <authorList>
            <consortium name="Pathogen Informatics"/>
        </authorList>
    </citation>
    <scope>NUCLEOTIDE SEQUENCE [LARGE SCALE GENOMIC DNA]</scope>
    <source>
        <strain evidence="3 4">NCTC10485</strain>
    </source>
</reference>
<sequence>MVKPERRTRTDVAVAAAIAAIVAIAAVAIWWTSDARATQSRPADAPSKSIPPADAVPAALDELWSAPSAATDLPLVASGTVVTGDGSTVEGRDPITGETRWSYARDRQLCGVTWVYQYAVAVYPDVRGCGQVSTIDSSTGRRGPARTGYADDRVRLSSDGTVVLSTGSTRLELWRSDMVRMIGFGEVDARVKPNQTGLGQGCAITSAAASPLAVSLLQACPGEVDVRLTLLRPGDEDDEPTQRDVPQPDVAPDSTARVLAVSDTITAVYLPTPSPRVSVVDQNGAELSSTPVPQPPSAADPATTVTRAGNLFTWWTGDAVLVFNSDQLTHKFTVEPADGVIPLGPATMMADRLLIPVTGGVGVYDSGTGELERVIDVDRPSMDSGVPVIVPSVVGPTVLEQRGRTVVALGARP</sequence>
<evidence type="ECO:0000256" key="2">
    <source>
        <dbReference type="SAM" id="Phobius"/>
    </source>
</evidence>
<evidence type="ECO:0000313" key="4">
    <source>
        <dbReference type="Proteomes" id="UP000282551"/>
    </source>
</evidence>
<keyword evidence="2" id="KW-0812">Transmembrane</keyword>
<keyword evidence="2" id="KW-1133">Transmembrane helix</keyword>
<dbReference type="SUPFAM" id="SSF50998">
    <property type="entry name" value="Quinoprotein alcohol dehydrogenase-like"/>
    <property type="match status" value="1"/>
</dbReference>
<dbReference type="EMBL" id="LR134355">
    <property type="protein sequence ID" value="VEG49130.1"/>
    <property type="molecule type" value="Genomic_DNA"/>
</dbReference>
<dbReference type="InterPro" id="IPR011047">
    <property type="entry name" value="Quinoprotein_ADH-like_sf"/>
</dbReference>
<evidence type="ECO:0000256" key="1">
    <source>
        <dbReference type="SAM" id="MobiDB-lite"/>
    </source>
</evidence>
<dbReference type="RefSeq" id="WP_126334838.1">
    <property type="nucleotide sequence ID" value="NZ_AP022604.1"/>
</dbReference>
<proteinExistence type="predicted"/>